<accession>A0ABU6LTA6</accession>
<dbReference type="Pfam" id="PF26607">
    <property type="entry name" value="DUF8189"/>
    <property type="match status" value="1"/>
</dbReference>
<comment type="caution">
    <text evidence="3">The sequence shown here is derived from an EMBL/GenBank/DDBJ whole genome shotgun (WGS) entry which is preliminary data.</text>
</comment>
<feature type="region of interest" description="Disordered" evidence="1">
    <location>
        <begin position="84"/>
        <end position="114"/>
    </location>
</feature>
<protein>
    <recommendedName>
        <fullName evidence="2">PLL-like beta propeller domain-containing protein</fullName>
    </recommendedName>
</protein>
<evidence type="ECO:0000256" key="1">
    <source>
        <dbReference type="SAM" id="MobiDB-lite"/>
    </source>
</evidence>
<proteinExistence type="predicted"/>
<sequence length="303" mass="32013">MGPINAAIIANNTPTTAPGTLVGTQRRPDGSWSTAEALPGAYGALEFAGCERAVTAMPNGDLQFLAYGNDKRLYHSIRFSNGSWQGLEPPRQRRRRQERQPAAHEPDGSWSGWAAVGDGTGKGGMKAKDVAVTGLPNNSVKVLVYGQDGAMRLTERYANGAWEQSGWQILPGAGGAATFAGKDLSITATQDYTLQIAAIGQDGNVWHMSQSPQRVNSGWKKQQWAAGQPMQASAVAIAAMPDGAAQLLAVGKDGNTWHSIRQANGQWTGFTAPHGAYNRLLAATSVKIAGLPDGSAYSLINAR</sequence>
<gene>
    <name evidence="3" type="ORF">RFN57_03650</name>
</gene>
<name>A0ABU6LTA6_9ACTN</name>
<reference evidence="3 4" key="1">
    <citation type="submission" date="2024-01" db="EMBL/GenBank/DDBJ databases">
        <title>Genome analysis.</title>
        <authorList>
            <person name="Zhang K."/>
        </authorList>
    </citation>
    <scope>NUCLEOTIDE SEQUENCE [LARGE SCALE GENOMIC DNA]</scope>
    <source>
        <strain evidence="3 4">CGMCC 4.1753</strain>
    </source>
</reference>
<feature type="compositionally biased region" description="Low complexity" evidence="1">
    <location>
        <begin position="1"/>
        <end position="18"/>
    </location>
</feature>
<evidence type="ECO:0000259" key="2">
    <source>
        <dbReference type="Pfam" id="PF26607"/>
    </source>
</evidence>
<dbReference type="RefSeq" id="WP_191848602.1">
    <property type="nucleotide sequence ID" value="NZ_BMUO01000015.1"/>
</dbReference>
<dbReference type="SUPFAM" id="SSF89372">
    <property type="entry name" value="Fucose-specific lectin"/>
    <property type="match status" value="1"/>
</dbReference>
<feature type="compositionally biased region" description="Basic and acidic residues" evidence="1">
    <location>
        <begin position="98"/>
        <end position="107"/>
    </location>
</feature>
<dbReference type="InterPro" id="IPR058502">
    <property type="entry name" value="PLL-like_beta-prop"/>
</dbReference>
<dbReference type="Gene3D" id="2.120.10.70">
    <property type="entry name" value="Fucose-specific lectin"/>
    <property type="match status" value="1"/>
</dbReference>
<evidence type="ECO:0000313" key="4">
    <source>
        <dbReference type="Proteomes" id="UP001353952"/>
    </source>
</evidence>
<dbReference type="Proteomes" id="UP001353952">
    <property type="component" value="Unassembled WGS sequence"/>
</dbReference>
<feature type="region of interest" description="Disordered" evidence="1">
    <location>
        <begin position="1"/>
        <end position="31"/>
    </location>
</feature>
<dbReference type="EMBL" id="JAYXNZ010000002">
    <property type="protein sequence ID" value="MEC7051401.1"/>
    <property type="molecule type" value="Genomic_DNA"/>
</dbReference>
<feature type="domain" description="PLL-like beta propeller" evidence="2">
    <location>
        <begin position="104"/>
        <end position="271"/>
    </location>
</feature>
<keyword evidence="4" id="KW-1185">Reference proteome</keyword>
<organism evidence="3 4">
    <name type="scientific">Streptomyces violaceochromogenes</name>
    <dbReference type="NCBI Taxonomy" id="67377"/>
    <lineage>
        <taxon>Bacteria</taxon>
        <taxon>Bacillati</taxon>
        <taxon>Actinomycetota</taxon>
        <taxon>Actinomycetes</taxon>
        <taxon>Kitasatosporales</taxon>
        <taxon>Streptomycetaceae</taxon>
        <taxon>Streptomyces</taxon>
    </lineage>
</organism>
<evidence type="ECO:0000313" key="3">
    <source>
        <dbReference type="EMBL" id="MEC7051401.1"/>
    </source>
</evidence>